<sequence>TFFANYILAKIDKKEFCLHNYNGITKIVDPFYINSKNETIYFDTIEEYSKYIGPTWFGVAYCGNNTIVNNVGRYFKYIGDDVNPSTDITPTEISDKSDEAETEGVFEEDDINLYDKLMDPEKPLKCVPLNSVNPAYN</sequence>
<protein>
    <submittedName>
        <fullName evidence="1">Uncharacterized protein</fullName>
    </submittedName>
</protein>
<evidence type="ECO:0000313" key="1">
    <source>
        <dbReference type="EMBL" id="ORX41565.1"/>
    </source>
</evidence>
<reference evidence="1 2" key="1">
    <citation type="submission" date="2016-08" db="EMBL/GenBank/DDBJ databases">
        <title>Genomes of anaerobic fungi encode conserved fungal cellulosomes for biomass hydrolysis.</title>
        <authorList>
            <consortium name="DOE Joint Genome Institute"/>
            <person name="Haitjema C.H."/>
            <person name="Gilmore S.P."/>
            <person name="Henske J.K."/>
            <person name="Solomon K.V."/>
            <person name="De Groot R."/>
            <person name="Kuo A."/>
            <person name="Mondo S.J."/>
            <person name="Salamov A.A."/>
            <person name="Labutti K."/>
            <person name="Zhao Z."/>
            <person name="Chiniquy J."/>
            <person name="Barry K."/>
            <person name="Brewer H.M."/>
            <person name="Purvine S.O."/>
            <person name="Wright A.T."/>
            <person name="Boxma B."/>
            <person name="Van Alen T."/>
            <person name="Hackstein J.H."/>
            <person name="Baker S.E."/>
            <person name="Grigoriev I.V."/>
            <person name="O'Malley M.A."/>
        </authorList>
    </citation>
    <scope>NUCLEOTIDE SEQUENCE [LARGE SCALE GENOMIC DNA]</scope>
    <source>
        <strain evidence="2">finn</strain>
    </source>
</reference>
<dbReference type="Proteomes" id="UP000193719">
    <property type="component" value="Unassembled WGS sequence"/>
</dbReference>
<proteinExistence type="predicted"/>
<accession>A0A1Y1UU69</accession>
<feature type="non-terminal residue" evidence="1">
    <location>
        <position position="1"/>
    </location>
</feature>
<dbReference type="OrthoDB" id="2146388at2759"/>
<organism evidence="1 2">
    <name type="scientific">Piromyces finnis</name>
    <dbReference type="NCBI Taxonomy" id="1754191"/>
    <lineage>
        <taxon>Eukaryota</taxon>
        <taxon>Fungi</taxon>
        <taxon>Fungi incertae sedis</taxon>
        <taxon>Chytridiomycota</taxon>
        <taxon>Chytridiomycota incertae sedis</taxon>
        <taxon>Neocallimastigomycetes</taxon>
        <taxon>Neocallimastigales</taxon>
        <taxon>Neocallimastigaceae</taxon>
        <taxon>Piromyces</taxon>
    </lineage>
</organism>
<comment type="caution">
    <text evidence="1">The sequence shown here is derived from an EMBL/GenBank/DDBJ whole genome shotgun (WGS) entry which is preliminary data.</text>
</comment>
<evidence type="ECO:0000313" key="2">
    <source>
        <dbReference type="Proteomes" id="UP000193719"/>
    </source>
</evidence>
<feature type="non-terminal residue" evidence="1">
    <location>
        <position position="137"/>
    </location>
</feature>
<dbReference type="STRING" id="1754191.A0A1Y1UU69"/>
<reference evidence="1 2" key="2">
    <citation type="submission" date="2016-08" db="EMBL/GenBank/DDBJ databases">
        <title>Pervasive Adenine N6-methylation of Active Genes in Fungi.</title>
        <authorList>
            <consortium name="DOE Joint Genome Institute"/>
            <person name="Mondo S.J."/>
            <person name="Dannebaum R.O."/>
            <person name="Kuo R.C."/>
            <person name="Labutti K."/>
            <person name="Haridas S."/>
            <person name="Kuo A."/>
            <person name="Salamov A."/>
            <person name="Ahrendt S.R."/>
            <person name="Lipzen A."/>
            <person name="Sullivan W."/>
            <person name="Andreopoulos W.B."/>
            <person name="Clum A."/>
            <person name="Lindquist E."/>
            <person name="Daum C."/>
            <person name="Ramamoorthy G.K."/>
            <person name="Gryganskyi A."/>
            <person name="Culley D."/>
            <person name="Magnuson J.K."/>
            <person name="James T.Y."/>
            <person name="O'Malley M.A."/>
            <person name="Stajich J.E."/>
            <person name="Spatafora J.W."/>
            <person name="Visel A."/>
            <person name="Grigoriev I.V."/>
        </authorList>
    </citation>
    <scope>NUCLEOTIDE SEQUENCE [LARGE SCALE GENOMIC DNA]</scope>
    <source>
        <strain evidence="2">finn</strain>
    </source>
</reference>
<name>A0A1Y1UU69_9FUNG</name>
<keyword evidence="2" id="KW-1185">Reference proteome</keyword>
<dbReference type="AlphaFoldDB" id="A0A1Y1UU69"/>
<dbReference type="EMBL" id="MCFH01000083">
    <property type="protein sequence ID" value="ORX41565.1"/>
    <property type="molecule type" value="Genomic_DNA"/>
</dbReference>
<gene>
    <name evidence="1" type="ORF">BCR36DRAFT_218421</name>
</gene>